<protein>
    <recommendedName>
        <fullName evidence="4">DUF2946 domain-containing protein</fullName>
    </recommendedName>
</protein>
<keyword evidence="3" id="KW-1185">Reference proteome</keyword>
<feature type="signal peptide" evidence="1">
    <location>
        <begin position="1"/>
        <end position="24"/>
    </location>
</feature>
<dbReference type="Proteomes" id="UP001157134">
    <property type="component" value="Unassembled WGS sequence"/>
</dbReference>
<comment type="caution">
    <text evidence="2">The sequence shown here is derived from an EMBL/GenBank/DDBJ whole genome shotgun (WGS) entry which is preliminary data.</text>
</comment>
<sequence length="118" mass="12951">MNHTGLNILLILVLVASLLGQAMADSNVSICSETLQANNVSDVEYIHEQPAEADDCCDTDCCESSCFCAFNACSVLAYVTTNYSSIGDIEFSSPNYQYQHQHPVKTRTSVYRPPIFTS</sequence>
<keyword evidence="1" id="KW-0732">Signal</keyword>
<evidence type="ECO:0000313" key="3">
    <source>
        <dbReference type="Proteomes" id="UP001157134"/>
    </source>
</evidence>
<accession>A0ABQ6HAY2</accession>
<gene>
    <name evidence="2" type="ORF">tloyanaT_13910</name>
</gene>
<evidence type="ECO:0000256" key="1">
    <source>
        <dbReference type="SAM" id="SignalP"/>
    </source>
</evidence>
<reference evidence="2 3" key="1">
    <citation type="submission" date="2023-03" db="EMBL/GenBank/DDBJ databases">
        <title>Thalassotalea loyana LMG 22536T draft genome sequence.</title>
        <authorList>
            <person name="Sawabe T."/>
        </authorList>
    </citation>
    <scope>NUCLEOTIDE SEQUENCE [LARGE SCALE GENOMIC DNA]</scope>
    <source>
        <strain evidence="2 3">LMG 22536</strain>
    </source>
</reference>
<organism evidence="2 3">
    <name type="scientific">Thalassotalea loyana</name>
    <dbReference type="NCBI Taxonomy" id="280483"/>
    <lineage>
        <taxon>Bacteria</taxon>
        <taxon>Pseudomonadati</taxon>
        <taxon>Pseudomonadota</taxon>
        <taxon>Gammaproteobacteria</taxon>
        <taxon>Alteromonadales</taxon>
        <taxon>Colwelliaceae</taxon>
        <taxon>Thalassotalea</taxon>
    </lineage>
</organism>
<evidence type="ECO:0008006" key="4">
    <source>
        <dbReference type="Google" id="ProtNLM"/>
    </source>
</evidence>
<feature type="chain" id="PRO_5046537552" description="DUF2946 domain-containing protein" evidence="1">
    <location>
        <begin position="25"/>
        <end position="118"/>
    </location>
</feature>
<evidence type="ECO:0000313" key="2">
    <source>
        <dbReference type="EMBL" id="GLX85139.1"/>
    </source>
</evidence>
<proteinExistence type="predicted"/>
<dbReference type="EMBL" id="BSSV01000002">
    <property type="protein sequence ID" value="GLX85139.1"/>
    <property type="molecule type" value="Genomic_DNA"/>
</dbReference>
<name>A0ABQ6HAY2_9GAMM</name>